<dbReference type="RefSeq" id="WP_062164152.1">
    <property type="nucleotide sequence ID" value="NZ_AP014690.1"/>
</dbReference>
<name>A0AAN4R242_9PROT</name>
<gene>
    <name evidence="1" type="ORF">ABO01nite_14610</name>
</gene>
<dbReference type="SUPFAM" id="SSF160207">
    <property type="entry name" value="NMB0488-like"/>
    <property type="match status" value="1"/>
</dbReference>
<dbReference type="GeneID" id="78225883"/>
<keyword evidence="2" id="KW-1185">Reference proteome</keyword>
<accession>A0AAN4R242</accession>
<proteinExistence type="predicted"/>
<dbReference type="Gene3D" id="3.40.1590.10">
    <property type="entry name" value="NMB0488-like"/>
    <property type="match status" value="1"/>
</dbReference>
<evidence type="ECO:0000313" key="2">
    <source>
        <dbReference type="Proteomes" id="UP000321287"/>
    </source>
</evidence>
<dbReference type="Proteomes" id="UP000321287">
    <property type="component" value="Unassembled WGS sequence"/>
</dbReference>
<protein>
    <submittedName>
        <fullName evidence="1">Uncharacterized protein</fullName>
    </submittedName>
</protein>
<organism evidence="1 2">
    <name type="scientific">Asaia bogorensis NBRC 16594</name>
    <dbReference type="NCBI Taxonomy" id="1231624"/>
    <lineage>
        <taxon>Bacteria</taxon>
        <taxon>Pseudomonadati</taxon>
        <taxon>Pseudomonadota</taxon>
        <taxon>Alphaproteobacteria</taxon>
        <taxon>Acetobacterales</taxon>
        <taxon>Acetobacteraceae</taxon>
        <taxon>Asaia</taxon>
    </lineage>
</organism>
<dbReference type="KEGG" id="abg:Asbog_00803"/>
<dbReference type="InterPro" id="IPR037891">
    <property type="entry name" value="Cdil-like_sf"/>
</dbReference>
<sequence length="184" mass="20973">MSTVIPSWQIPTRYAQVIRTRKYVAVICLETWGGMHFSRSGWSIFIPRKQVTTEWIGANLKKALYSSEDFGAQLPRPIPSEISKPAYDESDQRSREFWLHIQEEFGFKDILTAMSKSALVFVRWPEDKEDQVEMVASRGSGAHHSAWGTNENFGKVFHASINLSDLEFGEVAVQALDRCQPNYA</sequence>
<reference evidence="1 2" key="1">
    <citation type="submission" date="2019-07" db="EMBL/GenBank/DDBJ databases">
        <title>Whole genome shotgun sequence of Asaia bogorensis NBRC 16594.</title>
        <authorList>
            <person name="Hosoyama A."/>
            <person name="Uohara A."/>
            <person name="Ohji S."/>
            <person name="Ichikawa N."/>
        </authorList>
    </citation>
    <scope>NUCLEOTIDE SEQUENCE [LARGE SCALE GENOMIC DNA]</scope>
    <source>
        <strain evidence="1 2">NBRC 16594</strain>
    </source>
</reference>
<comment type="caution">
    <text evidence="1">The sequence shown here is derived from an EMBL/GenBank/DDBJ whole genome shotgun (WGS) entry which is preliminary data.</text>
</comment>
<dbReference type="EMBL" id="BJVS01000003">
    <property type="protein sequence ID" value="GEL53454.1"/>
    <property type="molecule type" value="Genomic_DNA"/>
</dbReference>
<evidence type="ECO:0000313" key="1">
    <source>
        <dbReference type="EMBL" id="GEL53454.1"/>
    </source>
</evidence>
<dbReference type="AlphaFoldDB" id="A0AAN4R242"/>